<dbReference type="InterPro" id="IPR003439">
    <property type="entry name" value="ABC_transporter-like_ATP-bd"/>
</dbReference>
<dbReference type="CDD" id="cd03293">
    <property type="entry name" value="ABC_NrtD_SsuB_transporters"/>
    <property type="match status" value="1"/>
</dbReference>
<evidence type="ECO:0000256" key="1">
    <source>
        <dbReference type="ARBA" id="ARBA00005417"/>
    </source>
</evidence>
<gene>
    <name evidence="6" type="ORF">MicloDRAFT_00011690</name>
</gene>
<dbReference type="InterPro" id="IPR027417">
    <property type="entry name" value="P-loop_NTPase"/>
</dbReference>
<dbReference type="SMART" id="SM00382">
    <property type="entry name" value="AAA"/>
    <property type="match status" value="1"/>
</dbReference>
<sequence>MLRSFSARPPVTRICPVFDKRSQDACSSKLVCKGLSVSVQRGLSSPWLTPSGANRRMIKIRGVHKDFSINGAAVTALSPTDLDVSRGEFVSIIGPSGCGKSTLLRILAGLETASGGSIEVDDRSSSRQRVGFVFQEPVLLPWLSALENVRFPLDTAGVARVEADSRAVDLLKLVGLNGFETALPRALSGGMRQRVSIARALSYDPSLLLMDEPFGALDLITRDRLNDELLSIWAQTKKTILFVTHSVEEAAYLSDRVVVMSSRPGRIKNVYNVDLVRPRGEGTKLDPAFHQLMADLRRDLR</sequence>
<name>I4Z0V7_9HYPH</name>
<evidence type="ECO:0000256" key="3">
    <source>
        <dbReference type="ARBA" id="ARBA00022741"/>
    </source>
</evidence>
<dbReference type="InterPro" id="IPR017871">
    <property type="entry name" value="ABC_transporter-like_CS"/>
</dbReference>
<evidence type="ECO:0000313" key="6">
    <source>
        <dbReference type="EMBL" id="EIM29849.1"/>
    </source>
</evidence>
<dbReference type="EMBL" id="JH660640">
    <property type="protein sequence ID" value="EIM29849.1"/>
    <property type="molecule type" value="Genomic_DNA"/>
</dbReference>
<protein>
    <submittedName>
        <fullName evidence="6">ABC-type nitrate/sulfonate/bicarbonate transport system, ATPase component</fullName>
    </submittedName>
</protein>
<dbReference type="eggNOG" id="COG1116">
    <property type="taxonomic scope" value="Bacteria"/>
</dbReference>
<keyword evidence="2" id="KW-0813">Transport</keyword>
<dbReference type="HOGENOM" id="CLU_000604_1_22_5"/>
<dbReference type="SUPFAM" id="SSF52540">
    <property type="entry name" value="P-loop containing nucleoside triphosphate hydrolases"/>
    <property type="match status" value="1"/>
</dbReference>
<comment type="similarity">
    <text evidence="1">Belongs to the ABC transporter superfamily.</text>
</comment>
<keyword evidence="4" id="KW-0067">ATP-binding</keyword>
<dbReference type="InterPro" id="IPR050166">
    <property type="entry name" value="ABC_transporter_ATP-bind"/>
</dbReference>
<dbReference type="PANTHER" id="PTHR42788">
    <property type="entry name" value="TAURINE IMPORT ATP-BINDING PROTEIN-RELATED"/>
    <property type="match status" value="1"/>
</dbReference>
<keyword evidence="7" id="KW-1185">Reference proteome</keyword>
<dbReference type="AlphaFoldDB" id="I4Z0V7"/>
<dbReference type="PANTHER" id="PTHR42788:SF13">
    <property type="entry name" value="ALIPHATIC SULFONATES IMPORT ATP-BINDING PROTEIN SSUB"/>
    <property type="match status" value="1"/>
</dbReference>
<accession>I4Z0V7</accession>
<keyword evidence="3" id="KW-0547">Nucleotide-binding</keyword>
<dbReference type="Pfam" id="PF00005">
    <property type="entry name" value="ABC_tran"/>
    <property type="match status" value="1"/>
</dbReference>
<dbReference type="STRING" id="864069.MicloDRAFT_00011690"/>
<evidence type="ECO:0000313" key="7">
    <source>
        <dbReference type="Proteomes" id="UP000003947"/>
    </source>
</evidence>
<dbReference type="PROSITE" id="PS50893">
    <property type="entry name" value="ABC_TRANSPORTER_2"/>
    <property type="match status" value="1"/>
</dbReference>
<dbReference type="InterPro" id="IPR003593">
    <property type="entry name" value="AAA+_ATPase"/>
</dbReference>
<dbReference type="GO" id="GO:0016887">
    <property type="term" value="F:ATP hydrolysis activity"/>
    <property type="evidence" value="ECO:0007669"/>
    <property type="project" value="InterPro"/>
</dbReference>
<dbReference type="PROSITE" id="PS00211">
    <property type="entry name" value="ABC_TRANSPORTER_1"/>
    <property type="match status" value="1"/>
</dbReference>
<feature type="domain" description="ABC transporter" evidence="5">
    <location>
        <begin position="58"/>
        <end position="287"/>
    </location>
</feature>
<dbReference type="GO" id="GO:0005524">
    <property type="term" value="F:ATP binding"/>
    <property type="evidence" value="ECO:0007669"/>
    <property type="project" value="UniProtKB-KW"/>
</dbReference>
<reference evidence="6 7" key="1">
    <citation type="submission" date="2012-02" db="EMBL/GenBank/DDBJ databases">
        <title>Improved High-Quality Draft sequence of Microvirga sp. WSM3557.</title>
        <authorList>
            <consortium name="US DOE Joint Genome Institute"/>
            <person name="Lucas S."/>
            <person name="Han J."/>
            <person name="Lapidus A."/>
            <person name="Cheng J.-F."/>
            <person name="Goodwin L."/>
            <person name="Pitluck S."/>
            <person name="Peters L."/>
            <person name="Zhang X."/>
            <person name="Detter J.C."/>
            <person name="Han C."/>
            <person name="Tapia R."/>
            <person name="Land M."/>
            <person name="Hauser L."/>
            <person name="Kyrpides N."/>
            <person name="Ivanova N."/>
            <person name="Pagani I."/>
            <person name="Brau L."/>
            <person name="Yates R."/>
            <person name="O'Hara G."/>
            <person name="Rui T."/>
            <person name="Howieson J."/>
            <person name="Reeve W."/>
            <person name="Woyke T."/>
        </authorList>
    </citation>
    <scope>NUCLEOTIDE SEQUENCE [LARGE SCALE GENOMIC DNA]</scope>
    <source>
        <strain evidence="6 7">WSM3557</strain>
    </source>
</reference>
<proteinExistence type="inferred from homology"/>
<evidence type="ECO:0000256" key="4">
    <source>
        <dbReference type="ARBA" id="ARBA00022840"/>
    </source>
</evidence>
<dbReference type="Proteomes" id="UP000003947">
    <property type="component" value="Unassembled WGS sequence"/>
</dbReference>
<evidence type="ECO:0000256" key="2">
    <source>
        <dbReference type="ARBA" id="ARBA00022448"/>
    </source>
</evidence>
<dbReference type="Gene3D" id="3.40.50.300">
    <property type="entry name" value="P-loop containing nucleotide triphosphate hydrolases"/>
    <property type="match status" value="1"/>
</dbReference>
<evidence type="ECO:0000259" key="5">
    <source>
        <dbReference type="PROSITE" id="PS50893"/>
    </source>
</evidence>
<dbReference type="PATRIC" id="fig|864069.3.peg.1295"/>
<organism evidence="6 7">
    <name type="scientific">Microvirga lotononidis</name>
    <dbReference type="NCBI Taxonomy" id="864069"/>
    <lineage>
        <taxon>Bacteria</taxon>
        <taxon>Pseudomonadati</taxon>
        <taxon>Pseudomonadota</taxon>
        <taxon>Alphaproteobacteria</taxon>
        <taxon>Hyphomicrobiales</taxon>
        <taxon>Methylobacteriaceae</taxon>
        <taxon>Microvirga</taxon>
    </lineage>
</organism>